<dbReference type="GO" id="GO:0005886">
    <property type="term" value="C:plasma membrane"/>
    <property type="evidence" value="ECO:0007669"/>
    <property type="project" value="UniProtKB-SubCell"/>
</dbReference>
<dbReference type="Gene3D" id="1.10.3470.10">
    <property type="entry name" value="ABC transporter involved in vitamin B12 uptake, BtuC"/>
    <property type="match status" value="2"/>
</dbReference>
<accession>Q1YKT1</accession>
<keyword evidence="6 8" id="KW-1133">Transmembrane helix</keyword>
<dbReference type="Proteomes" id="UP000000321">
    <property type="component" value="Unassembled WGS sequence"/>
</dbReference>
<feature type="transmembrane region" description="Helical" evidence="8">
    <location>
        <begin position="57"/>
        <end position="77"/>
    </location>
</feature>
<feature type="transmembrane region" description="Helical" evidence="8">
    <location>
        <begin position="303"/>
        <end position="322"/>
    </location>
</feature>
<proteinExistence type="inferred from homology"/>
<keyword evidence="7 8" id="KW-0472">Membrane</keyword>
<sequence>MILSQSLTGPARFSAALALVAAVLTVAVVAGPIAQLWAGAPTGGYDPARILFLHAELPRLAMAVLCGAALSASGAILQQVLRNPLAAPTTLGIDAGARLALALATLFAPALFGFGRDLVAIAGSVASTLIVFFLVRRNFSAVSLILAGLVVSLYCGALSAILIMIKDRYLVSLFIWGAGSLAQQSWQPTIDLAMRLAVLVVPAWLLVRPLSLLELGDASVASLGLNVTRIRIGAIGLAVLLAGFVTSAVGVIGFIGLVAPILARLAGARQFGERLVWSSIIGALLLLATDCAVTLLSGVSAEFLPTGAVTAIFGSPLLLFLLPRLRASVRPPFEASVPQATARFSPALRLALCVTLALSLVAVLFLGRDATGAWQILPPDAWTEILPWRAPRLIAAAAAGAMVAVAGFILQRLTGNEMASPEVLGVSAGAAFAFALSLFVFDDLGLLGESLVTSLGGLAVLVAIIVYARRTGFSPETILLAGIALNALLDAFVGVLAAGGDPRAFILVDWMGGSTQGLTMADAIPIAIAGLVLVAASLPVLRWLAILPLGDRQAAALGVPLAYARPCLLVLAALLTAAATPIIGPLTFVGLMAPHVVRMLGIRRPLPTLLVAALAGAAIMAVADFFGRTIAFPYQLPTGLVAALVGAPVLLILLGRRGSTS</sequence>
<keyword evidence="3" id="KW-0813">Transport</keyword>
<feature type="transmembrane region" description="Helical" evidence="8">
    <location>
        <begin position="393"/>
        <end position="411"/>
    </location>
</feature>
<feature type="transmembrane region" description="Helical" evidence="8">
    <location>
        <begin position="89"/>
        <end position="112"/>
    </location>
</feature>
<feature type="transmembrane region" description="Helical" evidence="8">
    <location>
        <begin position="423"/>
        <end position="441"/>
    </location>
</feature>
<evidence type="ECO:0000256" key="7">
    <source>
        <dbReference type="ARBA" id="ARBA00023136"/>
    </source>
</evidence>
<feature type="transmembrane region" description="Helical" evidence="8">
    <location>
        <begin position="347"/>
        <end position="367"/>
    </location>
</feature>
<feature type="transmembrane region" description="Helical" evidence="8">
    <location>
        <begin position="479"/>
        <end position="500"/>
    </location>
</feature>
<dbReference type="InterPro" id="IPR037294">
    <property type="entry name" value="ABC_BtuC-like"/>
</dbReference>
<evidence type="ECO:0000256" key="6">
    <source>
        <dbReference type="ARBA" id="ARBA00022989"/>
    </source>
</evidence>
<dbReference type="PANTHER" id="PTHR30472">
    <property type="entry name" value="FERRIC ENTEROBACTIN TRANSPORT SYSTEM PERMEASE PROTEIN"/>
    <property type="match status" value="1"/>
</dbReference>
<feature type="transmembrane region" description="Helical" evidence="8">
    <location>
        <begin position="632"/>
        <end position="654"/>
    </location>
</feature>
<dbReference type="CDD" id="cd06550">
    <property type="entry name" value="TM_ABC_iron-siderophores_like"/>
    <property type="match status" value="2"/>
</dbReference>
<dbReference type="OrthoDB" id="9811721at2"/>
<dbReference type="GO" id="GO:0022857">
    <property type="term" value="F:transmembrane transporter activity"/>
    <property type="evidence" value="ECO:0007669"/>
    <property type="project" value="InterPro"/>
</dbReference>
<reference evidence="9 10" key="1">
    <citation type="journal article" date="2008" name="Appl. Environ. Microbiol.">
        <title>Genomic insights into Mn(II) oxidation by the marine alphaproteobacterium Aurantimonas sp. strain SI85-9A1.</title>
        <authorList>
            <person name="Dick G.J."/>
            <person name="Podell S."/>
            <person name="Johnson H.A."/>
            <person name="Rivera-Espinoza Y."/>
            <person name="Bernier-Latmani R."/>
            <person name="McCarthy J.K."/>
            <person name="Torpey J.W."/>
            <person name="Clement B.G."/>
            <person name="Gaasterland T."/>
            <person name="Tebo B.M."/>
        </authorList>
    </citation>
    <scope>NUCLEOTIDE SEQUENCE [LARGE SCALE GENOMIC DNA]</scope>
    <source>
        <strain evidence="9 10">SI85-9A1</strain>
    </source>
</reference>
<evidence type="ECO:0000256" key="4">
    <source>
        <dbReference type="ARBA" id="ARBA00022475"/>
    </source>
</evidence>
<comment type="caution">
    <text evidence="9">The sequence shown here is derived from an EMBL/GenBank/DDBJ whole genome shotgun (WGS) entry which is preliminary data.</text>
</comment>
<comment type="similarity">
    <text evidence="2">Belongs to the binding-protein-dependent transport system permease family. FecCD subfamily.</text>
</comment>
<feature type="transmembrane region" description="Helical" evidence="8">
    <location>
        <begin position="230"/>
        <end position="263"/>
    </location>
</feature>
<evidence type="ECO:0000256" key="1">
    <source>
        <dbReference type="ARBA" id="ARBA00004651"/>
    </source>
</evidence>
<evidence type="ECO:0000256" key="5">
    <source>
        <dbReference type="ARBA" id="ARBA00022692"/>
    </source>
</evidence>
<comment type="subcellular location">
    <subcellularLocation>
        <location evidence="1">Cell membrane</location>
        <topology evidence="1">Multi-pass membrane protein</topology>
    </subcellularLocation>
</comment>
<dbReference type="EMBL" id="AAPJ01000002">
    <property type="protein sequence ID" value="EAS50442.1"/>
    <property type="molecule type" value="Genomic_DNA"/>
</dbReference>
<dbReference type="RefSeq" id="WP_009208437.1">
    <property type="nucleotide sequence ID" value="NZ_BBWP01000013.1"/>
</dbReference>
<evidence type="ECO:0000313" key="10">
    <source>
        <dbReference type="Proteomes" id="UP000000321"/>
    </source>
</evidence>
<feature type="transmembrane region" description="Helical" evidence="8">
    <location>
        <begin position="520"/>
        <end position="544"/>
    </location>
</feature>
<dbReference type="GO" id="GO:0033214">
    <property type="term" value="P:siderophore-iron import into cell"/>
    <property type="evidence" value="ECO:0007669"/>
    <property type="project" value="TreeGrafter"/>
</dbReference>
<keyword evidence="10" id="KW-1185">Reference proteome</keyword>
<organism evidence="9 10">
    <name type="scientific">Aurantimonas manganoxydans (strain ATCC BAA-1229 / DSM 21871 / SI85-9A1)</name>
    <dbReference type="NCBI Taxonomy" id="287752"/>
    <lineage>
        <taxon>Bacteria</taxon>
        <taxon>Pseudomonadati</taxon>
        <taxon>Pseudomonadota</taxon>
        <taxon>Alphaproteobacteria</taxon>
        <taxon>Hyphomicrobiales</taxon>
        <taxon>Aurantimonadaceae</taxon>
        <taxon>Aurantimonas</taxon>
    </lineage>
</organism>
<protein>
    <submittedName>
        <fullName evidence="9">Putative permease component, ABC-type hydroxamate-dependent iron transport system</fullName>
    </submittedName>
</protein>
<dbReference type="BioCyc" id="AURANTIMONAS:SI859A1_00561-MONOMER"/>
<evidence type="ECO:0000256" key="3">
    <source>
        <dbReference type="ARBA" id="ARBA00022448"/>
    </source>
</evidence>
<feature type="transmembrane region" description="Helical" evidence="8">
    <location>
        <begin position="118"/>
        <end position="135"/>
    </location>
</feature>
<keyword evidence="5 8" id="KW-0812">Transmembrane</keyword>
<feature type="transmembrane region" description="Helical" evidence="8">
    <location>
        <begin position="275"/>
        <end position="297"/>
    </location>
</feature>
<dbReference type="InterPro" id="IPR000522">
    <property type="entry name" value="ABC_transptr_permease_BtuC"/>
</dbReference>
<feature type="transmembrane region" description="Helical" evidence="8">
    <location>
        <begin position="142"/>
        <end position="163"/>
    </location>
</feature>
<keyword evidence="4" id="KW-1003">Cell membrane</keyword>
<dbReference type="NCBIfam" id="NF007866">
    <property type="entry name" value="PRK10577.1-2"/>
    <property type="match status" value="1"/>
</dbReference>
<feature type="transmembrane region" description="Helical" evidence="8">
    <location>
        <begin position="608"/>
        <end position="626"/>
    </location>
</feature>
<dbReference type="AlphaFoldDB" id="Q1YKT1"/>
<feature type="transmembrane region" description="Helical" evidence="8">
    <location>
        <begin position="12"/>
        <end position="37"/>
    </location>
</feature>
<evidence type="ECO:0000313" key="9">
    <source>
        <dbReference type="EMBL" id="EAS50442.1"/>
    </source>
</evidence>
<name>Q1YKT1_AURMS</name>
<dbReference type="Pfam" id="PF01032">
    <property type="entry name" value="FecCD"/>
    <property type="match status" value="2"/>
</dbReference>
<evidence type="ECO:0000256" key="2">
    <source>
        <dbReference type="ARBA" id="ARBA00007935"/>
    </source>
</evidence>
<dbReference type="SUPFAM" id="SSF81345">
    <property type="entry name" value="ABC transporter involved in vitamin B12 uptake, BtuC"/>
    <property type="match status" value="2"/>
</dbReference>
<gene>
    <name evidence="9" type="ORF">SI859A1_00561</name>
</gene>
<dbReference type="PANTHER" id="PTHR30472:SF37">
    <property type="entry name" value="FE(3+) DICITRATE TRANSPORT SYSTEM PERMEASE PROTEIN FECD-RELATED"/>
    <property type="match status" value="1"/>
</dbReference>
<feature type="transmembrane region" description="Helical" evidence="8">
    <location>
        <begin position="447"/>
        <end position="467"/>
    </location>
</feature>
<dbReference type="HOGENOM" id="CLU_013016_7_3_5"/>
<evidence type="ECO:0000256" key="8">
    <source>
        <dbReference type="SAM" id="Phobius"/>
    </source>
</evidence>